<sequence length="268" mass="29114">VSSLRRVSKPAADAASDTVPKHSTFPSHYRPSSVPEDVKHPLTEPGKRPSVLPAVTEQTGDVEPAQPPPSDAPAPSLMERLYGLFDSIINVPEELAATCENTPETPIRPVSVAQTETAPFEVTKRKVSAQQDLQLNESECIRAVNAIDEAIKPRQANGRTKPMVEQTQNGEVQHDLKEETLAVEQASILPQKTVVRIAKAAAVFVGIVCVAVLVAALETHPKPGQGTGWTSIAGHLRHQPLVSSFNEYLYDPVRRNLVNGFSTLFNRQ</sequence>
<evidence type="ECO:0000313" key="3">
    <source>
        <dbReference type="EMBL" id="VDN10046.1"/>
    </source>
</evidence>
<feature type="region of interest" description="Disordered" evidence="1">
    <location>
        <begin position="1"/>
        <end position="74"/>
    </location>
</feature>
<evidence type="ECO:0000256" key="1">
    <source>
        <dbReference type="SAM" id="MobiDB-lite"/>
    </source>
</evidence>
<gene>
    <name evidence="3" type="ORF">DILT_LOCUS5877</name>
</gene>
<accession>A0A3P7NWW4</accession>
<keyword evidence="2" id="KW-0812">Transmembrane</keyword>
<keyword evidence="2" id="KW-1133">Transmembrane helix</keyword>
<feature type="non-terminal residue" evidence="3">
    <location>
        <position position="1"/>
    </location>
</feature>
<proteinExistence type="predicted"/>
<dbReference type="OrthoDB" id="6250036at2759"/>
<organism evidence="3 4">
    <name type="scientific">Dibothriocephalus latus</name>
    <name type="common">Fish tapeworm</name>
    <name type="synonym">Diphyllobothrium latum</name>
    <dbReference type="NCBI Taxonomy" id="60516"/>
    <lineage>
        <taxon>Eukaryota</taxon>
        <taxon>Metazoa</taxon>
        <taxon>Spiralia</taxon>
        <taxon>Lophotrochozoa</taxon>
        <taxon>Platyhelminthes</taxon>
        <taxon>Cestoda</taxon>
        <taxon>Eucestoda</taxon>
        <taxon>Diphyllobothriidea</taxon>
        <taxon>Diphyllobothriidae</taxon>
        <taxon>Dibothriocephalus</taxon>
    </lineage>
</organism>
<dbReference type="AlphaFoldDB" id="A0A3P7NWW4"/>
<reference evidence="3 4" key="1">
    <citation type="submission" date="2018-11" db="EMBL/GenBank/DDBJ databases">
        <authorList>
            <consortium name="Pathogen Informatics"/>
        </authorList>
    </citation>
    <scope>NUCLEOTIDE SEQUENCE [LARGE SCALE GENOMIC DNA]</scope>
</reference>
<evidence type="ECO:0000256" key="2">
    <source>
        <dbReference type="SAM" id="Phobius"/>
    </source>
</evidence>
<keyword evidence="4" id="KW-1185">Reference proteome</keyword>
<feature type="compositionally biased region" description="Basic and acidic residues" evidence="1">
    <location>
        <begin position="36"/>
        <end position="47"/>
    </location>
</feature>
<keyword evidence="2" id="KW-0472">Membrane</keyword>
<dbReference type="Proteomes" id="UP000281553">
    <property type="component" value="Unassembled WGS sequence"/>
</dbReference>
<dbReference type="EMBL" id="UYRU01048340">
    <property type="protein sequence ID" value="VDN10046.1"/>
    <property type="molecule type" value="Genomic_DNA"/>
</dbReference>
<feature type="transmembrane region" description="Helical" evidence="2">
    <location>
        <begin position="197"/>
        <end position="217"/>
    </location>
</feature>
<name>A0A3P7NWW4_DIBLA</name>
<evidence type="ECO:0000313" key="4">
    <source>
        <dbReference type="Proteomes" id="UP000281553"/>
    </source>
</evidence>
<protein>
    <submittedName>
        <fullName evidence="3">Uncharacterized protein</fullName>
    </submittedName>
</protein>